<dbReference type="AlphaFoldDB" id="A0AAV2CGM7"/>
<protein>
    <recommendedName>
        <fullName evidence="3">Exo_endo_phos domain-containing protein</fullName>
    </recommendedName>
</protein>
<keyword evidence="2" id="KW-1185">Reference proteome</keyword>
<dbReference type="Gene3D" id="3.60.10.10">
    <property type="entry name" value="Endonuclease/exonuclease/phosphatase"/>
    <property type="match status" value="1"/>
</dbReference>
<reference evidence="1 2" key="1">
    <citation type="submission" date="2024-04" db="EMBL/GenBank/DDBJ databases">
        <authorList>
            <person name="Fracassetti M."/>
        </authorList>
    </citation>
    <scope>NUCLEOTIDE SEQUENCE [LARGE SCALE GENOMIC DNA]</scope>
</reference>
<dbReference type="Proteomes" id="UP001497516">
    <property type="component" value="Chromosome 1"/>
</dbReference>
<dbReference type="EMBL" id="OZ034813">
    <property type="protein sequence ID" value="CAL1355041.1"/>
    <property type="molecule type" value="Genomic_DNA"/>
</dbReference>
<proteinExistence type="predicted"/>
<organism evidence="1 2">
    <name type="scientific">Linum trigynum</name>
    <dbReference type="NCBI Taxonomy" id="586398"/>
    <lineage>
        <taxon>Eukaryota</taxon>
        <taxon>Viridiplantae</taxon>
        <taxon>Streptophyta</taxon>
        <taxon>Embryophyta</taxon>
        <taxon>Tracheophyta</taxon>
        <taxon>Spermatophyta</taxon>
        <taxon>Magnoliopsida</taxon>
        <taxon>eudicotyledons</taxon>
        <taxon>Gunneridae</taxon>
        <taxon>Pentapetalae</taxon>
        <taxon>rosids</taxon>
        <taxon>fabids</taxon>
        <taxon>Malpighiales</taxon>
        <taxon>Linaceae</taxon>
        <taxon>Linum</taxon>
    </lineage>
</organism>
<evidence type="ECO:0000313" key="1">
    <source>
        <dbReference type="EMBL" id="CAL1355041.1"/>
    </source>
</evidence>
<evidence type="ECO:0000313" key="2">
    <source>
        <dbReference type="Proteomes" id="UP001497516"/>
    </source>
</evidence>
<name>A0AAV2CGM7_9ROSI</name>
<dbReference type="PANTHER" id="PTHR33710:SF71">
    <property type="entry name" value="ENDONUCLEASE_EXONUCLEASE_PHOSPHATASE DOMAIN-CONTAINING PROTEIN"/>
    <property type="match status" value="1"/>
</dbReference>
<dbReference type="PANTHER" id="PTHR33710">
    <property type="entry name" value="BNAC02G09200D PROTEIN"/>
    <property type="match status" value="1"/>
</dbReference>
<gene>
    <name evidence="1" type="ORF">LTRI10_LOCUS2821</name>
</gene>
<sequence length="148" mass="17283">MSGSLHYIDSKIVEDIYGTWRFSSIYGWPEGSEKWRTWDLIRSLAGQWDGPWLCGGDFNQVRTNDEKVGGNNPSVAEMDSFNDCLMEVGMQDLGYIGYKFTWENSRRHGGYIEEVLDRFIRSDAWRDKFRNARVLHLDKLRLDHSPIV</sequence>
<dbReference type="InterPro" id="IPR036691">
    <property type="entry name" value="Endo/exonu/phosph_ase_sf"/>
</dbReference>
<dbReference type="SUPFAM" id="SSF56219">
    <property type="entry name" value="DNase I-like"/>
    <property type="match status" value="1"/>
</dbReference>
<evidence type="ECO:0008006" key="3">
    <source>
        <dbReference type="Google" id="ProtNLM"/>
    </source>
</evidence>
<accession>A0AAV2CGM7</accession>